<keyword evidence="8 14" id="KW-0378">Hydrolase</keyword>
<protein>
    <recommendedName>
        <fullName evidence="5">Peptidoglycan hydrolase FlgJ</fullName>
    </recommendedName>
    <alternativeName>
        <fullName evidence="11">Muramidase FlgJ</fullName>
    </alternativeName>
</protein>
<keyword evidence="6" id="KW-0574">Periplasm</keyword>
<dbReference type="InterPro" id="IPR051056">
    <property type="entry name" value="Glycosyl_Hydrolase_73"/>
</dbReference>
<feature type="compositionally biased region" description="Low complexity" evidence="12">
    <location>
        <begin position="112"/>
        <end position="121"/>
    </location>
</feature>
<comment type="function">
    <text evidence="1">Flagellum-specific muramidase which hydrolyzes the peptidoglycan layer to assemble the rod structure in the periplasmic space.</text>
</comment>
<feature type="domain" description="Mannosyl-glycoprotein endo-beta-N-acetylglucosamidase-like" evidence="13">
    <location>
        <begin position="152"/>
        <end position="303"/>
    </location>
</feature>
<dbReference type="FunCoup" id="A0A3N0V4Y1">
    <property type="interactions" value="53"/>
</dbReference>
<dbReference type="PANTHER" id="PTHR33308:SF9">
    <property type="entry name" value="PEPTIDOGLYCAN HYDROLASE FLGJ"/>
    <property type="match status" value="1"/>
</dbReference>
<keyword evidence="7" id="KW-1005">Bacterial flagellum biogenesis</keyword>
<dbReference type="AlphaFoldDB" id="A0A3N0V4Y1"/>
<dbReference type="PANTHER" id="PTHR33308">
    <property type="entry name" value="PEPTIDOGLYCAN HYDROLASE FLGJ"/>
    <property type="match status" value="1"/>
</dbReference>
<dbReference type="Pfam" id="PF01832">
    <property type="entry name" value="Glucosaminidase"/>
    <property type="match status" value="1"/>
</dbReference>
<dbReference type="RefSeq" id="WP_123212487.1">
    <property type="nucleotide sequence ID" value="NZ_RJVO01000007.1"/>
</dbReference>
<dbReference type="Gene3D" id="1.10.530.10">
    <property type="match status" value="1"/>
</dbReference>
<dbReference type="InParanoid" id="A0A3N0V4Y1"/>
<dbReference type="GO" id="GO:0044780">
    <property type="term" value="P:bacterial-type flagellum assembly"/>
    <property type="evidence" value="ECO:0007669"/>
    <property type="project" value="InterPro"/>
</dbReference>
<keyword evidence="15" id="KW-1185">Reference proteome</keyword>
<comment type="similarity">
    <text evidence="3">In the N-terminal section; belongs to the FlgJ family.</text>
</comment>
<dbReference type="Gene3D" id="2.10.70.40">
    <property type="entry name" value="peptidoglycan hydrolase"/>
    <property type="match status" value="1"/>
</dbReference>
<feature type="region of interest" description="Disordered" evidence="12">
    <location>
        <begin position="98"/>
        <end position="161"/>
    </location>
</feature>
<evidence type="ECO:0000256" key="2">
    <source>
        <dbReference type="ARBA" id="ARBA00004418"/>
    </source>
</evidence>
<dbReference type="InterPro" id="IPR002901">
    <property type="entry name" value="MGlyc_endo_b_GlcNAc-like_dom"/>
</dbReference>
<gene>
    <name evidence="14" type="primary">flgJ</name>
    <name evidence="14" type="ORF">ED208_13685</name>
</gene>
<dbReference type="SMART" id="SM00047">
    <property type="entry name" value="LYZ2"/>
    <property type="match status" value="1"/>
</dbReference>
<accession>A0A3N0V4Y1</accession>
<evidence type="ECO:0000313" key="15">
    <source>
        <dbReference type="Proteomes" id="UP000282106"/>
    </source>
</evidence>
<dbReference type="GO" id="GO:0042597">
    <property type="term" value="C:periplasmic space"/>
    <property type="evidence" value="ECO:0007669"/>
    <property type="project" value="UniProtKB-SubCell"/>
</dbReference>
<dbReference type="GO" id="GO:0004040">
    <property type="term" value="F:amidase activity"/>
    <property type="evidence" value="ECO:0007669"/>
    <property type="project" value="InterPro"/>
</dbReference>
<evidence type="ECO:0000256" key="12">
    <source>
        <dbReference type="SAM" id="MobiDB-lite"/>
    </source>
</evidence>
<evidence type="ECO:0000259" key="13">
    <source>
        <dbReference type="SMART" id="SM00047"/>
    </source>
</evidence>
<dbReference type="GO" id="GO:0071973">
    <property type="term" value="P:bacterial-type flagellum-dependent cell motility"/>
    <property type="evidence" value="ECO:0007669"/>
    <property type="project" value="TreeGrafter"/>
</dbReference>
<evidence type="ECO:0000256" key="4">
    <source>
        <dbReference type="ARBA" id="ARBA00007974"/>
    </source>
</evidence>
<sequence>MSLRPENTVTDFAGLNALKAKAAGNGRDPETLRAVARQFEALLMQQVLKSARAAGLGDDLGSGPGADTYKDLFDQQMAQQLSAGRGLGIADQLVRQLSGQQGKAASPPPSSALPGIAPSPASGGGSGWGRSLAAADAASVCNASDAPRPRGEETPAADPDQFVRQVWPQAEAAARELGLPTEVVVGHAALETGWGRHQPAGDSHNLFGIKADASWRGAKASSETREVRAGVEQTERADFRRYDSPADSIADYVRFLRGNPRYAQALAHGGDAAQFAQGLQKAGYATDPRYASKLLGVIERVRSLRAA</sequence>
<keyword evidence="14" id="KW-0966">Cell projection</keyword>
<evidence type="ECO:0000313" key="14">
    <source>
        <dbReference type="EMBL" id="ROH87763.1"/>
    </source>
</evidence>
<evidence type="ECO:0000256" key="7">
    <source>
        <dbReference type="ARBA" id="ARBA00022795"/>
    </source>
</evidence>
<dbReference type="Proteomes" id="UP000282106">
    <property type="component" value="Unassembled WGS sequence"/>
</dbReference>
<dbReference type="GO" id="GO:0016798">
    <property type="term" value="F:hydrolase activity, acting on glycosyl bonds"/>
    <property type="evidence" value="ECO:0007669"/>
    <property type="project" value="UniProtKB-KW"/>
</dbReference>
<comment type="similarity">
    <text evidence="4">In the C-terminal section; belongs to the glycosyl hydrolase 73 family.</text>
</comment>
<name>A0A3N0V4Y1_9GAMM</name>
<keyword evidence="10" id="KW-0961">Cell wall biogenesis/degradation</keyword>
<keyword evidence="9" id="KW-0326">Glycosidase</keyword>
<keyword evidence="14" id="KW-0282">Flagellum</keyword>
<dbReference type="InterPro" id="IPR013377">
    <property type="entry name" value="FlgJ"/>
</dbReference>
<evidence type="ECO:0000256" key="1">
    <source>
        <dbReference type="ARBA" id="ARBA00002954"/>
    </source>
</evidence>
<dbReference type="InterPro" id="IPR019301">
    <property type="entry name" value="Flagellar_prot_FlgJ_N"/>
</dbReference>
<keyword evidence="14" id="KW-0969">Cilium</keyword>
<evidence type="ECO:0000256" key="6">
    <source>
        <dbReference type="ARBA" id="ARBA00022764"/>
    </source>
</evidence>
<dbReference type="NCBIfam" id="TIGR02541">
    <property type="entry name" value="flagell_FlgJ"/>
    <property type="match status" value="1"/>
</dbReference>
<evidence type="ECO:0000256" key="3">
    <source>
        <dbReference type="ARBA" id="ARBA00006880"/>
    </source>
</evidence>
<evidence type="ECO:0000256" key="9">
    <source>
        <dbReference type="ARBA" id="ARBA00023295"/>
    </source>
</evidence>
<evidence type="ECO:0000256" key="11">
    <source>
        <dbReference type="ARBA" id="ARBA00030835"/>
    </source>
</evidence>
<dbReference type="PRINTS" id="PR01002">
    <property type="entry name" value="FLGFLGJ"/>
</dbReference>
<dbReference type="GO" id="GO:0071555">
    <property type="term" value="P:cell wall organization"/>
    <property type="evidence" value="ECO:0007669"/>
    <property type="project" value="UniProtKB-KW"/>
</dbReference>
<evidence type="ECO:0000256" key="10">
    <source>
        <dbReference type="ARBA" id="ARBA00023316"/>
    </source>
</evidence>
<dbReference type="EMBL" id="RJVO01000007">
    <property type="protein sequence ID" value="ROH87763.1"/>
    <property type="molecule type" value="Genomic_DNA"/>
</dbReference>
<evidence type="ECO:0000256" key="8">
    <source>
        <dbReference type="ARBA" id="ARBA00022801"/>
    </source>
</evidence>
<evidence type="ECO:0000256" key="5">
    <source>
        <dbReference type="ARBA" id="ARBA00013433"/>
    </source>
</evidence>
<feature type="compositionally biased region" description="Low complexity" evidence="12">
    <location>
        <begin position="129"/>
        <end position="146"/>
    </location>
</feature>
<proteinExistence type="inferred from homology"/>
<comment type="subcellular location">
    <subcellularLocation>
        <location evidence="2">Periplasm</location>
    </subcellularLocation>
</comment>
<reference evidence="14 15" key="1">
    <citation type="submission" date="2018-10" db="EMBL/GenBank/DDBJ databases">
        <authorList>
            <person name="Chen W.-M."/>
        </authorList>
    </citation>
    <scope>NUCLEOTIDE SEQUENCE [LARGE SCALE GENOMIC DNA]</scope>
    <source>
        <strain evidence="14 15">THS-13</strain>
    </source>
</reference>
<comment type="caution">
    <text evidence="14">The sequence shown here is derived from an EMBL/GenBank/DDBJ whole genome shotgun (WGS) entry which is preliminary data.</text>
</comment>
<dbReference type="Pfam" id="PF10135">
    <property type="entry name" value="Rod-binding"/>
    <property type="match status" value="1"/>
</dbReference>
<organism evidence="14 15">
    <name type="scientific">Stagnimonas aquatica</name>
    <dbReference type="NCBI Taxonomy" id="2689987"/>
    <lineage>
        <taxon>Bacteria</taxon>
        <taxon>Pseudomonadati</taxon>
        <taxon>Pseudomonadota</taxon>
        <taxon>Gammaproteobacteria</taxon>
        <taxon>Nevskiales</taxon>
        <taxon>Nevskiaceae</taxon>
        <taxon>Stagnimonas</taxon>
    </lineage>
</organism>